<dbReference type="SUPFAM" id="SSF69189">
    <property type="entry name" value="Penicillin-binding protein associated domain"/>
    <property type="match status" value="1"/>
</dbReference>
<dbReference type="Pfam" id="PF07943">
    <property type="entry name" value="PBP5_C"/>
    <property type="match status" value="1"/>
</dbReference>
<evidence type="ECO:0000313" key="17">
    <source>
        <dbReference type="EMBL" id="KGA96144.1"/>
    </source>
</evidence>
<comment type="caution">
    <text evidence="17">The sequence shown here is derived from an EMBL/GenBank/DDBJ whole genome shotgun (WGS) entry which is preliminary data.</text>
</comment>
<dbReference type="STRING" id="1218173.BALCAV_0218110"/>
<dbReference type="InterPro" id="IPR012907">
    <property type="entry name" value="Peptidase_S11_C"/>
</dbReference>
<dbReference type="GO" id="GO:0009002">
    <property type="term" value="F:serine-type D-Ala-D-Ala carboxypeptidase activity"/>
    <property type="evidence" value="ECO:0007669"/>
    <property type="project" value="UniProtKB-EC"/>
</dbReference>
<keyword evidence="6" id="KW-0645">Protease</keyword>
<dbReference type="SUPFAM" id="SSF56601">
    <property type="entry name" value="beta-lactamase/transpeptidase-like"/>
    <property type="match status" value="1"/>
</dbReference>
<reference evidence="18 20" key="2">
    <citation type="submission" date="2014-01" db="EMBL/GenBank/DDBJ databases">
        <title>Draft genome sequencing of Bacillus alcalophilus CGMCC 1.3604.</title>
        <authorList>
            <person name="Yang J."/>
            <person name="Diao L."/>
            <person name="Yang S."/>
        </authorList>
    </citation>
    <scope>NUCLEOTIDE SEQUENCE [LARGE SCALE GENOMIC DNA]</scope>
    <source>
        <strain evidence="18 20">CGMCC 1.3604</strain>
    </source>
</reference>
<feature type="active site" evidence="13">
    <location>
        <position position="128"/>
    </location>
</feature>
<organism evidence="17 19">
    <name type="scientific">Alkalihalobacillus alcalophilus ATCC 27647 = CGMCC 1.3604</name>
    <dbReference type="NCBI Taxonomy" id="1218173"/>
    <lineage>
        <taxon>Bacteria</taxon>
        <taxon>Bacillati</taxon>
        <taxon>Bacillota</taxon>
        <taxon>Bacilli</taxon>
        <taxon>Bacillales</taxon>
        <taxon>Bacillaceae</taxon>
        <taxon>Alkalihalobacillus</taxon>
    </lineage>
</organism>
<dbReference type="UniPathway" id="UPA00219"/>
<dbReference type="EC" id="3.4.16.4" evidence="4"/>
<keyword evidence="8" id="KW-0378">Hydrolase</keyword>
<dbReference type="GO" id="GO:0071555">
    <property type="term" value="P:cell wall organization"/>
    <property type="evidence" value="ECO:0007669"/>
    <property type="project" value="UniProtKB-KW"/>
</dbReference>
<dbReference type="PRINTS" id="PR00725">
    <property type="entry name" value="DADACBPTASE1"/>
</dbReference>
<dbReference type="InterPro" id="IPR037167">
    <property type="entry name" value="Peptidase_S11_C_sf"/>
</dbReference>
<dbReference type="Pfam" id="PF00768">
    <property type="entry name" value="Peptidase_S11"/>
    <property type="match status" value="1"/>
</dbReference>
<dbReference type="GO" id="GO:0006508">
    <property type="term" value="P:proteolysis"/>
    <property type="evidence" value="ECO:0007669"/>
    <property type="project" value="UniProtKB-KW"/>
</dbReference>
<keyword evidence="5 17" id="KW-0121">Carboxypeptidase</keyword>
<evidence type="ECO:0000313" key="18">
    <source>
        <dbReference type="EMBL" id="THG90406.1"/>
    </source>
</evidence>
<evidence type="ECO:0000259" key="16">
    <source>
        <dbReference type="SMART" id="SM00936"/>
    </source>
</evidence>
<keyword evidence="7" id="KW-0732">Signal</keyword>
<dbReference type="Proteomes" id="UP000002754">
    <property type="component" value="Unassembled WGS sequence"/>
</dbReference>
<dbReference type="SMART" id="SM00936">
    <property type="entry name" value="PBP5_C"/>
    <property type="match status" value="1"/>
</dbReference>
<sequence length="445" mass="48863">MNKRATRSWFTGLIAVILVVTMFGQAKPAEAALDLQAETAILVDAKSGKIIYQKDIDKVLPIASMTKMMSEYLILEALAEGTITKDQHVPISDHVRALSLQVSLSNVPLRQDYDYTVEQLYESVAIYSANASTIALAELIAGSETAFVQMMNNKAEELGLEDFEFVNSSGLNNRDLAGNHPEGTDAEAENMMSARATAQLAYALIRDYPEVLDTASIPEKEFDAGPDESIMMQNWNWMLPSIVPEHDYEGIDGLKTGFTSAAGNSFTGTAKRGDMRLISVVMRTETRDDRFNETAKLLDYGFNNFSYTEIAPAGYIPEGEELVPVVSGKEKEVKVSSTEPLETIVRNGEEDLYEPVLSLNAEYLNENNNLVAPFEAGEKVGALTLSYAGENEEDYLFADESVSVPVTTDAAVEKAGWFSMMMRSIGGFFSGIWNSAVDMVQGWLS</sequence>
<evidence type="ECO:0000256" key="12">
    <source>
        <dbReference type="ARBA" id="ARBA00034000"/>
    </source>
</evidence>
<comment type="function">
    <text evidence="1">Removes C-terminal D-alanyl residues from sugar-peptide cell wall precursors.</text>
</comment>
<proteinExistence type="inferred from homology"/>
<dbReference type="EMBL" id="JALP01000155">
    <property type="protein sequence ID" value="THG90406.1"/>
    <property type="molecule type" value="Genomic_DNA"/>
</dbReference>
<dbReference type="AlphaFoldDB" id="A0A094WEF9"/>
<evidence type="ECO:0000256" key="11">
    <source>
        <dbReference type="ARBA" id="ARBA00023316"/>
    </source>
</evidence>
<feature type="domain" description="Peptidase S11 D-Ala-D-Ala carboxypeptidase A C-terminal" evidence="16">
    <location>
        <begin position="305"/>
        <end position="414"/>
    </location>
</feature>
<dbReference type="PANTHER" id="PTHR21581">
    <property type="entry name" value="D-ALANYL-D-ALANINE CARBOXYPEPTIDASE"/>
    <property type="match status" value="1"/>
</dbReference>
<dbReference type="InterPro" id="IPR001967">
    <property type="entry name" value="Peptidase_S11_N"/>
</dbReference>
<dbReference type="Gene3D" id="3.40.710.10">
    <property type="entry name" value="DD-peptidase/beta-lactamase superfamily"/>
    <property type="match status" value="1"/>
</dbReference>
<feature type="active site" description="Proton acceptor" evidence="13">
    <location>
        <position position="67"/>
    </location>
</feature>
<evidence type="ECO:0000256" key="13">
    <source>
        <dbReference type="PIRSR" id="PIRSR618044-1"/>
    </source>
</evidence>
<keyword evidence="9" id="KW-0133">Cell shape</keyword>
<dbReference type="GO" id="GO:0009252">
    <property type="term" value="P:peptidoglycan biosynthetic process"/>
    <property type="evidence" value="ECO:0007669"/>
    <property type="project" value="UniProtKB-UniPathway"/>
</dbReference>
<dbReference type="InterPro" id="IPR015956">
    <property type="entry name" value="Peniciliin-bd_prot_C_sf"/>
</dbReference>
<evidence type="ECO:0000313" key="20">
    <source>
        <dbReference type="Proteomes" id="UP000297014"/>
    </source>
</evidence>
<evidence type="ECO:0000313" key="19">
    <source>
        <dbReference type="Proteomes" id="UP000002754"/>
    </source>
</evidence>
<dbReference type="EMBL" id="ALPT02000078">
    <property type="protein sequence ID" value="KGA96144.1"/>
    <property type="molecule type" value="Genomic_DNA"/>
</dbReference>
<name>A0A094WEF9_ALKAL</name>
<feature type="active site" description="Acyl-ester intermediate" evidence="13">
    <location>
        <position position="64"/>
    </location>
</feature>
<keyword evidence="10" id="KW-0573">Peptidoglycan synthesis</keyword>
<evidence type="ECO:0000256" key="14">
    <source>
        <dbReference type="PIRSR" id="PIRSR618044-2"/>
    </source>
</evidence>
<evidence type="ECO:0000256" key="8">
    <source>
        <dbReference type="ARBA" id="ARBA00022801"/>
    </source>
</evidence>
<dbReference type="InterPro" id="IPR018044">
    <property type="entry name" value="Peptidase_S11"/>
</dbReference>
<dbReference type="InterPro" id="IPR012338">
    <property type="entry name" value="Beta-lactam/transpept-like"/>
</dbReference>
<evidence type="ECO:0000256" key="5">
    <source>
        <dbReference type="ARBA" id="ARBA00022645"/>
    </source>
</evidence>
<evidence type="ECO:0000256" key="4">
    <source>
        <dbReference type="ARBA" id="ARBA00012448"/>
    </source>
</evidence>
<keyword evidence="11" id="KW-0961">Cell wall biogenesis/degradation</keyword>
<evidence type="ECO:0000256" key="10">
    <source>
        <dbReference type="ARBA" id="ARBA00022984"/>
    </source>
</evidence>
<protein>
    <recommendedName>
        <fullName evidence="4">serine-type D-Ala-D-Ala carboxypeptidase</fullName>
        <ecNumber evidence="4">3.4.16.4</ecNumber>
    </recommendedName>
</protein>
<evidence type="ECO:0000256" key="6">
    <source>
        <dbReference type="ARBA" id="ARBA00022670"/>
    </source>
</evidence>
<dbReference type="eggNOG" id="COG1686">
    <property type="taxonomic scope" value="Bacteria"/>
</dbReference>
<gene>
    <name evidence="18" type="ORF">AJ85_10995</name>
    <name evidence="17" type="ORF">BALCAV_0218110</name>
</gene>
<dbReference type="GO" id="GO:0008360">
    <property type="term" value="P:regulation of cell shape"/>
    <property type="evidence" value="ECO:0007669"/>
    <property type="project" value="UniProtKB-KW"/>
</dbReference>
<evidence type="ECO:0000256" key="15">
    <source>
        <dbReference type="RuleBase" id="RU004016"/>
    </source>
</evidence>
<evidence type="ECO:0000256" key="7">
    <source>
        <dbReference type="ARBA" id="ARBA00022729"/>
    </source>
</evidence>
<dbReference type="Gene3D" id="2.60.410.10">
    <property type="entry name" value="D-Ala-D-Ala carboxypeptidase, C-terminal domain"/>
    <property type="match status" value="1"/>
</dbReference>
<keyword evidence="19" id="KW-1185">Reference proteome</keyword>
<accession>A0A094WEF9</accession>
<evidence type="ECO:0000256" key="3">
    <source>
        <dbReference type="ARBA" id="ARBA00007164"/>
    </source>
</evidence>
<comment type="pathway">
    <text evidence="2">Cell wall biogenesis; peptidoglycan biosynthesis.</text>
</comment>
<evidence type="ECO:0000256" key="1">
    <source>
        <dbReference type="ARBA" id="ARBA00003217"/>
    </source>
</evidence>
<reference evidence="17 19" key="1">
    <citation type="journal article" date="2014" name="Genome Announc.">
        <title>Draft Genome Sequence of Bacillus alcalophilus AV1934, a Classic Alkaliphile Isolated from Human Feces in 1934.</title>
        <authorList>
            <person name="Attie O."/>
            <person name="Jayaprakash A."/>
            <person name="Shah H."/>
            <person name="Paulsen I.T."/>
            <person name="Morino M."/>
            <person name="Takahashi Y."/>
            <person name="Narumi I."/>
            <person name="Sachidanandam R."/>
            <person name="Satoh K."/>
            <person name="Ito M."/>
            <person name="Krulwich T.A."/>
        </authorList>
    </citation>
    <scope>NUCLEOTIDE SEQUENCE [LARGE SCALE GENOMIC DNA]</scope>
    <source>
        <strain evidence="17 19">AV1934</strain>
    </source>
</reference>
<comment type="catalytic activity">
    <reaction evidence="12">
        <text>Preferential cleavage: (Ac)2-L-Lys-D-Ala-|-D-Ala. Also transpeptidation of peptidyl-alanyl moieties that are N-acyl substituents of D-alanine.</text>
        <dbReference type="EC" id="3.4.16.4"/>
    </reaction>
</comment>
<evidence type="ECO:0000256" key="2">
    <source>
        <dbReference type="ARBA" id="ARBA00004752"/>
    </source>
</evidence>
<comment type="similarity">
    <text evidence="3 15">Belongs to the peptidase S11 family.</text>
</comment>
<feature type="binding site" evidence="14">
    <location>
        <position position="255"/>
    </location>
    <ligand>
        <name>substrate</name>
    </ligand>
</feature>
<dbReference type="Proteomes" id="UP000297014">
    <property type="component" value="Unassembled WGS sequence"/>
</dbReference>
<evidence type="ECO:0000256" key="9">
    <source>
        <dbReference type="ARBA" id="ARBA00022960"/>
    </source>
</evidence>
<dbReference type="PANTHER" id="PTHR21581:SF11">
    <property type="entry name" value="D-ALANYL-D-ALANINE CARBOXYPEPTIDASE DACA"/>
    <property type="match status" value="1"/>
</dbReference>